<dbReference type="OrthoDB" id="9793400at2"/>
<gene>
    <name evidence="6" type="ordered locus">blr5120</name>
</gene>
<dbReference type="SUPFAM" id="SSF46689">
    <property type="entry name" value="Homeodomain-like"/>
    <property type="match status" value="2"/>
</dbReference>
<dbReference type="SMART" id="SM00342">
    <property type="entry name" value="HTH_ARAC"/>
    <property type="match status" value="1"/>
</dbReference>
<keyword evidence="3" id="KW-0804">Transcription</keyword>
<dbReference type="Proteomes" id="UP000002526">
    <property type="component" value="Chromosome"/>
</dbReference>
<feature type="region of interest" description="Disordered" evidence="4">
    <location>
        <begin position="1"/>
        <end position="40"/>
    </location>
</feature>
<feature type="compositionally biased region" description="Polar residues" evidence="4">
    <location>
        <begin position="13"/>
        <end position="22"/>
    </location>
</feature>
<keyword evidence="1" id="KW-0805">Transcription regulation</keyword>
<dbReference type="PRINTS" id="PR00032">
    <property type="entry name" value="HTHARAC"/>
</dbReference>
<keyword evidence="7" id="KW-1185">Reference proteome</keyword>
<dbReference type="InterPro" id="IPR018060">
    <property type="entry name" value="HTH_AraC"/>
</dbReference>
<dbReference type="STRING" id="224911.AAV28_22965"/>
<dbReference type="PANTHER" id="PTHR46796:SF14">
    <property type="entry name" value="TRANSCRIPTIONAL REGULATORY PROTEIN"/>
    <property type="match status" value="1"/>
</dbReference>
<evidence type="ECO:0000256" key="3">
    <source>
        <dbReference type="ARBA" id="ARBA00023163"/>
    </source>
</evidence>
<dbReference type="GO" id="GO:0000987">
    <property type="term" value="F:cis-regulatory region sequence-specific DNA binding"/>
    <property type="evidence" value="ECO:0000318"/>
    <property type="project" value="GO_Central"/>
</dbReference>
<name>Q89JZ9_BRADU</name>
<proteinExistence type="predicted"/>
<evidence type="ECO:0000313" key="6">
    <source>
        <dbReference type="EMBL" id="BAC50385.1"/>
    </source>
</evidence>
<dbReference type="AlphaFoldDB" id="Q89JZ9"/>
<dbReference type="eggNOG" id="COG2207">
    <property type="taxonomic scope" value="Bacteria"/>
</dbReference>
<dbReference type="FunCoup" id="Q89JZ9">
    <property type="interactions" value="43"/>
</dbReference>
<accession>Q89JZ9</accession>
<dbReference type="KEGG" id="bja:blr5120"/>
<dbReference type="PANTHER" id="PTHR46796">
    <property type="entry name" value="HTH-TYPE TRANSCRIPTIONAL ACTIVATOR RHAS-RELATED"/>
    <property type="match status" value="1"/>
</dbReference>
<dbReference type="InterPro" id="IPR009057">
    <property type="entry name" value="Homeodomain-like_sf"/>
</dbReference>
<dbReference type="Gene3D" id="1.10.10.60">
    <property type="entry name" value="Homeodomain-like"/>
    <property type="match status" value="2"/>
</dbReference>
<dbReference type="InterPro" id="IPR018062">
    <property type="entry name" value="HTH_AraC-typ_CS"/>
</dbReference>
<evidence type="ECO:0000259" key="5">
    <source>
        <dbReference type="PROSITE" id="PS01124"/>
    </source>
</evidence>
<dbReference type="GO" id="GO:0003700">
    <property type="term" value="F:DNA-binding transcription factor activity"/>
    <property type="evidence" value="ECO:0000318"/>
    <property type="project" value="GO_Central"/>
</dbReference>
<dbReference type="InterPro" id="IPR050204">
    <property type="entry name" value="AraC_XylS_family_regulators"/>
</dbReference>
<dbReference type="PROSITE" id="PS00041">
    <property type="entry name" value="HTH_ARAC_FAMILY_1"/>
    <property type="match status" value="1"/>
</dbReference>
<dbReference type="PROSITE" id="PS01124">
    <property type="entry name" value="HTH_ARAC_FAMILY_2"/>
    <property type="match status" value="1"/>
</dbReference>
<evidence type="ECO:0000256" key="1">
    <source>
        <dbReference type="ARBA" id="ARBA00023015"/>
    </source>
</evidence>
<dbReference type="EMBL" id="BA000040">
    <property type="protein sequence ID" value="BAC50385.1"/>
    <property type="molecule type" value="Genomic_DNA"/>
</dbReference>
<dbReference type="PhylomeDB" id="Q89JZ9"/>
<dbReference type="Pfam" id="PF12833">
    <property type="entry name" value="HTH_18"/>
    <property type="match status" value="1"/>
</dbReference>
<dbReference type="GO" id="GO:0006355">
    <property type="term" value="P:regulation of DNA-templated transcription"/>
    <property type="evidence" value="ECO:0000318"/>
    <property type="project" value="GO_Central"/>
</dbReference>
<dbReference type="EnsemblBacteria" id="BAC50385">
    <property type="protein sequence ID" value="BAC50385"/>
    <property type="gene ID" value="BAC50385"/>
</dbReference>
<reference evidence="7" key="1">
    <citation type="journal article" date="2002" name="DNA Res.">
        <title>Complete genomic sequence of nitrogen-fixing symbiotic bacterium Bradyrhizobium japonicum USDA110.</title>
        <authorList>
            <person name="Kaneko T."/>
            <person name="Nakamura Y."/>
            <person name="Sato S."/>
            <person name="Minamisawa K."/>
            <person name="Uchiumi T."/>
            <person name="Sasamoto S."/>
            <person name="Watanabe A."/>
            <person name="Idesawa K."/>
            <person name="Iriguchi M."/>
            <person name="Kawashima K."/>
            <person name="Kohara M."/>
            <person name="Matsumoto M."/>
            <person name="Shimpo S."/>
            <person name="Tsuruoka H."/>
            <person name="Wada T."/>
            <person name="Yamada M."/>
            <person name="Tabata S."/>
        </authorList>
    </citation>
    <scope>NUCLEOTIDE SEQUENCE [LARGE SCALE GENOMIC DNA]</scope>
    <source>
        <strain evidence="7">JCM 10833 / BCRC 13528 / IAM 13628 / NBRC 14792 / USDA 110</strain>
    </source>
</reference>
<dbReference type="HOGENOM" id="CLU_000445_88_4_5"/>
<evidence type="ECO:0000256" key="4">
    <source>
        <dbReference type="SAM" id="MobiDB-lite"/>
    </source>
</evidence>
<evidence type="ECO:0000313" key="7">
    <source>
        <dbReference type="Proteomes" id="UP000002526"/>
    </source>
</evidence>
<dbReference type="InterPro" id="IPR020449">
    <property type="entry name" value="Tscrpt_reg_AraC-type_HTH"/>
</dbReference>
<dbReference type="InParanoid" id="Q89JZ9"/>
<protein>
    <submittedName>
        <fullName evidence="6">Transcriptional regulatory protein</fullName>
    </submittedName>
</protein>
<organism evidence="6 7">
    <name type="scientific">Bradyrhizobium diazoefficiens (strain JCM 10833 / BCRC 13528 / IAM 13628 / NBRC 14792 / USDA 110)</name>
    <dbReference type="NCBI Taxonomy" id="224911"/>
    <lineage>
        <taxon>Bacteria</taxon>
        <taxon>Pseudomonadati</taxon>
        <taxon>Pseudomonadota</taxon>
        <taxon>Alphaproteobacteria</taxon>
        <taxon>Hyphomicrobiales</taxon>
        <taxon>Nitrobacteraceae</taxon>
        <taxon>Bradyrhizobium</taxon>
    </lineage>
</organism>
<keyword evidence="2" id="KW-0238">DNA-binding</keyword>
<evidence type="ECO:0000256" key="2">
    <source>
        <dbReference type="ARBA" id="ARBA00023125"/>
    </source>
</evidence>
<dbReference type="PATRIC" id="fig|224911.5.peg.5200"/>
<sequence>MQSSHYQGEGLTPPNNISQRMTGHSRRLGLACSPSDRTAHDNVEHKPMNKTILHDPLAALFSPAAHPRDVPVPELRPADVEMARVLKTAPIRMASDPLGGAIAHWKHGALHDVVEPMANHVVMTYPCGVQRLERRAGKSVAIGTARSGVVTIIPAGSSARWDIAGDINVVQLYLPHTTLDRVAREARAAAPGDLMERTGHPDPITSRLLLSAADALDGNAALDALFRHQLTDLLATRILAAHVGSPTAIQALIGGLSPTALRRAIDRLRSESDSDVSLAMLASDAGLSRFHFCRAFKESTGLSPHAWLRQYRLEQAMNMLRDTDDSVVSIAAALGYASQTAFAAAFRKLAGVTPSDWRRRLR</sequence>
<feature type="domain" description="HTH araC/xylS-type" evidence="5">
    <location>
        <begin position="262"/>
        <end position="360"/>
    </location>
</feature>